<feature type="transmembrane region" description="Helical" evidence="1">
    <location>
        <begin position="6"/>
        <end position="31"/>
    </location>
</feature>
<dbReference type="RefSeq" id="WP_264944616.1">
    <property type="nucleotide sequence ID" value="NZ_JAPDRA010000005.1"/>
</dbReference>
<dbReference type="Proteomes" id="UP001596977">
    <property type="component" value="Unassembled WGS sequence"/>
</dbReference>
<reference evidence="3" key="1">
    <citation type="journal article" date="2019" name="Int. J. Syst. Evol. Microbiol.">
        <title>The Global Catalogue of Microorganisms (GCM) 10K type strain sequencing project: providing services to taxonomists for standard genome sequencing and annotation.</title>
        <authorList>
            <consortium name="The Broad Institute Genomics Platform"/>
            <consortium name="The Broad Institute Genome Sequencing Center for Infectious Disease"/>
            <person name="Wu L."/>
            <person name="Ma J."/>
        </authorList>
    </citation>
    <scope>NUCLEOTIDE SEQUENCE [LARGE SCALE GENOMIC DNA]</scope>
    <source>
        <strain evidence="3">CCUG 62982</strain>
    </source>
</reference>
<keyword evidence="1" id="KW-0472">Membrane</keyword>
<protein>
    <submittedName>
        <fullName evidence="2">Uncharacterized protein</fullName>
    </submittedName>
</protein>
<evidence type="ECO:0000256" key="1">
    <source>
        <dbReference type="SAM" id="Phobius"/>
    </source>
</evidence>
<keyword evidence="3" id="KW-1185">Reference proteome</keyword>
<sequence>MSGREAATGMGSVIGVAVVLIAPIAIGYWWSRRLTARREGYDPVRWPIAVGFVVSLLMLAGQCAKPQSPSSGKEVVTTNG</sequence>
<accession>A0ABW3H6I0</accession>
<proteinExistence type="predicted"/>
<keyword evidence="1" id="KW-0812">Transmembrane</keyword>
<name>A0ABW3H6I0_9SPHN</name>
<feature type="transmembrane region" description="Helical" evidence="1">
    <location>
        <begin position="43"/>
        <end position="61"/>
    </location>
</feature>
<comment type="caution">
    <text evidence="2">The sequence shown here is derived from an EMBL/GenBank/DDBJ whole genome shotgun (WGS) entry which is preliminary data.</text>
</comment>
<keyword evidence="1" id="KW-1133">Transmembrane helix</keyword>
<dbReference type="EMBL" id="JBHTJG010000005">
    <property type="protein sequence ID" value="MFD0947053.1"/>
    <property type="molecule type" value="Genomic_DNA"/>
</dbReference>
<evidence type="ECO:0000313" key="2">
    <source>
        <dbReference type="EMBL" id="MFD0947053.1"/>
    </source>
</evidence>
<organism evidence="2 3">
    <name type="scientific">Sphingomonas canadensis</name>
    <dbReference type="NCBI Taxonomy" id="1219257"/>
    <lineage>
        <taxon>Bacteria</taxon>
        <taxon>Pseudomonadati</taxon>
        <taxon>Pseudomonadota</taxon>
        <taxon>Alphaproteobacteria</taxon>
        <taxon>Sphingomonadales</taxon>
        <taxon>Sphingomonadaceae</taxon>
        <taxon>Sphingomonas</taxon>
    </lineage>
</organism>
<evidence type="ECO:0000313" key="3">
    <source>
        <dbReference type="Proteomes" id="UP001596977"/>
    </source>
</evidence>
<gene>
    <name evidence="2" type="ORF">ACFQ1E_11950</name>
</gene>